<evidence type="ECO:0000256" key="13">
    <source>
        <dbReference type="PIRSR" id="PIRSR602401-1"/>
    </source>
</evidence>
<dbReference type="GO" id="GO:0005506">
    <property type="term" value="F:iron ion binding"/>
    <property type="evidence" value="ECO:0007669"/>
    <property type="project" value="InterPro"/>
</dbReference>
<evidence type="ECO:0000256" key="4">
    <source>
        <dbReference type="ARBA" id="ARBA00010617"/>
    </source>
</evidence>
<evidence type="ECO:0000256" key="5">
    <source>
        <dbReference type="ARBA" id="ARBA00022617"/>
    </source>
</evidence>
<dbReference type="GO" id="GO:0020037">
    <property type="term" value="F:heme binding"/>
    <property type="evidence" value="ECO:0007669"/>
    <property type="project" value="InterPro"/>
</dbReference>
<evidence type="ECO:0000256" key="10">
    <source>
        <dbReference type="ARBA" id="ARBA00023004"/>
    </source>
</evidence>
<proteinExistence type="inferred from homology"/>
<evidence type="ECO:0008006" key="16">
    <source>
        <dbReference type="Google" id="ProtNLM"/>
    </source>
</evidence>
<dbReference type="Proteomes" id="UP000467700">
    <property type="component" value="Unassembled WGS sequence"/>
</dbReference>
<organism evidence="14 15">
    <name type="scientific">Cyclocybe aegerita</name>
    <name type="common">Black poplar mushroom</name>
    <name type="synonym">Agrocybe aegerita</name>
    <dbReference type="NCBI Taxonomy" id="1973307"/>
    <lineage>
        <taxon>Eukaryota</taxon>
        <taxon>Fungi</taxon>
        <taxon>Dikarya</taxon>
        <taxon>Basidiomycota</taxon>
        <taxon>Agaricomycotina</taxon>
        <taxon>Agaricomycetes</taxon>
        <taxon>Agaricomycetidae</taxon>
        <taxon>Agaricales</taxon>
        <taxon>Agaricineae</taxon>
        <taxon>Bolbitiaceae</taxon>
        <taxon>Cyclocybe</taxon>
    </lineage>
</organism>
<keyword evidence="9" id="KW-0560">Oxidoreductase</keyword>
<dbReference type="Gene3D" id="1.10.630.10">
    <property type="entry name" value="Cytochrome P450"/>
    <property type="match status" value="1"/>
</dbReference>
<dbReference type="SUPFAM" id="SSF48264">
    <property type="entry name" value="Cytochrome P450"/>
    <property type="match status" value="1"/>
</dbReference>
<evidence type="ECO:0000256" key="7">
    <source>
        <dbReference type="ARBA" id="ARBA00022723"/>
    </source>
</evidence>
<keyword evidence="8" id="KW-1133">Transmembrane helix</keyword>
<evidence type="ECO:0000256" key="6">
    <source>
        <dbReference type="ARBA" id="ARBA00022692"/>
    </source>
</evidence>
<dbReference type="InterPro" id="IPR050121">
    <property type="entry name" value="Cytochrome_P450_monoxygenase"/>
</dbReference>
<dbReference type="OrthoDB" id="1470350at2759"/>
<dbReference type="GO" id="GO:0004497">
    <property type="term" value="F:monooxygenase activity"/>
    <property type="evidence" value="ECO:0007669"/>
    <property type="project" value="UniProtKB-KW"/>
</dbReference>
<feature type="binding site" description="axial binding residue" evidence="13">
    <location>
        <position position="465"/>
    </location>
    <ligand>
        <name>heme</name>
        <dbReference type="ChEBI" id="CHEBI:30413"/>
    </ligand>
    <ligandPart>
        <name>Fe</name>
        <dbReference type="ChEBI" id="CHEBI:18248"/>
    </ligandPart>
</feature>
<evidence type="ECO:0000256" key="2">
    <source>
        <dbReference type="ARBA" id="ARBA00004370"/>
    </source>
</evidence>
<evidence type="ECO:0000256" key="11">
    <source>
        <dbReference type="ARBA" id="ARBA00023033"/>
    </source>
</evidence>
<sequence>MAERVPLILGSVFVTVLVYEFFKPKNAFGDVPGPISRSWIFGNMLELQLYSPYGQHEFEWQKQFGPVYSIKGCIREERLMVSDTTALWAILADTGDFRKSPQHQLINKEVFGNRSILYVHGEKHRHICAVMNPAFSTATIRARVSSLQACAQHLSEKWEARLESQSVAGIFDIFQDIHETTLSGVTDAVMGYDVANDKEFTKAYKNLVITGAKRSKIAIVAHAVLLALPSWAIDVLKLFPPREFKTLLKHCHASQRRADVFLKSQIEARKLGIEPENDLFNVMLDSHKASAEVSLQEIKDQFGTITVAGEDTTANSIVWALYQLAKNPEYQKKIREEFVEAQESKRKEGLEFYESLPFLNALVKETLRFYSMVPYSERIAIKDTVIPVSQPITTRSGQQITQIPVKKGQYVQIAISSYHRLPSLWGPDAEEFNPVRWLDDRTKLGDKALGPYANLLTFLGGPRTCLGWCFAVLEMQIVLCELVRKFNLGLPENSIIEPAHAISLVPIHNRGNVELPLCISCI</sequence>
<dbReference type="PRINTS" id="PR00385">
    <property type="entry name" value="P450"/>
</dbReference>
<name>A0A8S0XQT5_CYCAE</name>
<reference evidence="14 15" key="1">
    <citation type="submission" date="2020-01" db="EMBL/GenBank/DDBJ databases">
        <authorList>
            <person name="Gupta K D."/>
        </authorList>
    </citation>
    <scope>NUCLEOTIDE SEQUENCE [LARGE SCALE GENOMIC DNA]</scope>
</reference>
<evidence type="ECO:0000256" key="9">
    <source>
        <dbReference type="ARBA" id="ARBA00023002"/>
    </source>
</evidence>
<dbReference type="PANTHER" id="PTHR24305">
    <property type="entry name" value="CYTOCHROME P450"/>
    <property type="match status" value="1"/>
</dbReference>
<keyword evidence="11" id="KW-0503">Monooxygenase</keyword>
<keyword evidence="12" id="KW-0472">Membrane</keyword>
<keyword evidence="7 13" id="KW-0479">Metal-binding</keyword>
<comment type="cofactor">
    <cofactor evidence="1 13">
        <name>heme</name>
        <dbReference type="ChEBI" id="CHEBI:30413"/>
    </cofactor>
</comment>
<evidence type="ECO:0000256" key="12">
    <source>
        <dbReference type="ARBA" id="ARBA00023136"/>
    </source>
</evidence>
<dbReference type="GO" id="GO:0016020">
    <property type="term" value="C:membrane"/>
    <property type="evidence" value="ECO:0007669"/>
    <property type="project" value="UniProtKB-SubCell"/>
</dbReference>
<keyword evidence="15" id="KW-1185">Reference proteome</keyword>
<evidence type="ECO:0000256" key="3">
    <source>
        <dbReference type="ARBA" id="ARBA00004721"/>
    </source>
</evidence>
<keyword evidence="10 13" id="KW-0408">Iron</keyword>
<dbReference type="InterPro" id="IPR001128">
    <property type="entry name" value="Cyt_P450"/>
</dbReference>
<keyword evidence="5 13" id="KW-0349">Heme</keyword>
<gene>
    <name evidence="14" type="ORF">AAE3_LOCUS11158</name>
</gene>
<dbReference type="GO" id="GO:0016705">
    <property type="term" value="F:oxidoreductase activity, acting on paired donors, with incorporation or reduction of molecular oxygen"/>
    <property type="evidence" value="ECO:0007669"/>
    <property type="project" value="InterPro"/>
</dbReference>
<dbReference type="PRINTS" id="PR00463">
    <property type="entry name" value="EP450I"/>
</dbReference>
<dbReference type="AlphaFoldDB" id="A0A8S0XQT5"/>
<evidence type="ECO:0000313" key="15">
    <source>
        <dbReference type="Proteomes" id="UP000467700"/>
    </source>
</evidence>
<comment type="caution">
    <text evidence="14">The sequence shown here is derived from an EMBL/GenBank/DDBJ whole genome shotgun (WGS) entry which is preliminary data.</text>
</comment>
<evidence type="ECO:0000256" key="8">
    <source>
        <dbReference type="ARBA" id="ARBA00022989"/>
    </source>
</evidence>
<evidence type="ECO:0000256" key="1">
    <source>
        <dbReference type="ARBA" id="ARBA00001971"/>
    </source>
</evidence>
<comment type="pathway">
    <text evidence="3">Secondary metabolite biosynthesis; terpenoid biosynthesis.</text>
</comment>
<dbReference type="PANTHER" id="PTHR24305:SF166">
    <property type="entry name" value="CYTOCHROME P450 12A4, MITOCHONDRIAL-RELATED"/>
    <property type="match status" value="1"/>
</dbReference>
<dbReference type="EMBL" id="CACVBS010000072">
    <property type="protein sequence ID" value="CAA7268933.1"/>
    <property type="molecule type" value="Genomic_DNA"/>
</dbReference>
<accession>A0A8S0XQT5</accession>
<comment type="similarity">
    <text evidence="4">Belongs to the cytochrome P450 family.</text>
</comment>
<comment type="subcellular location">
    <subcellularLocation>
        <location evidence="2">Membrane</location>
    </subcellularLocation>
</comment>
<dbReference type="Pfam" id="PF00067">
    <property type="entry name" value="p450"/>
    <property type="match status" value="1"/>
</dbReference>
<dbReference type="InterPro" id="IPR036396">
    <property type="entry name" value="Cyt_P450_sf"/>
</dbReference>
<dbReference type="InterPro" id="IPR002401">
    <property type="entry name" value="Cyt_P450_E_grp-I"/>
</dbReference>
<protein>
    <recommendedName>
        <fullName evidence="16">Cytochrome P450</fullName>
    </recommendedName>
</protein>
<evidence type="ECO:0000313" key="14">
    <source>
        <dbReference type="EMBL" id="CAA7268933.1"/>
    </source>
</evidence>
<keyword evidence="6" id="KW-0812">Transmembrane</keyword>